<dbReference type="HOGENOM" id="CLU_3045760_0_0_4"/>
<organism evidence="2 3">
    <name type="scientific">Neisseria wadsworthii 9715</name>
    <dbReference type="NCBI Taxonomy" id="1030841"/>
    <lineage>
        <taxon>Bacteria</taxon>
        <taxon>Pseudomonadati</taxon>
        <taxon>Pseudomonadota</taxon>
        <taxon>Betaproteobacteria</taxon>
        <taxon>Neisseriales</taxon>
        <taxon>Neisseriaceae</taxon>
        <taxon>Neisseria</taxon>
    </lineage>
</organism>
<proteinExistence type="predicted"/>
<dbReference type="EMBL" id="AGAZ01000063">
    <property type="protein sequence ID" value="EGZ44937.1"/>
    <property type="molecule type" value="Genomic_DNA"/>
</dbReference>
<keyword evidence="3" id="KW-1185">Reference proteome</keyword>
<accession>G4CS23</accession>
<dbReference type="AlphaFoldDB" id="G4CS23"/>
<feature type="compositionally biased region" description="Basic and acidic residues" evidence="1">
    <location>
        <begin position="1"/>
        <end position="11"/>
    </location>
</feature>
<dbReference type="STRING" id="1030841.HMPREF9370_1883"/>
<evidence type="ECO:0000313" key="2">
    <source>
        <dbReference type="EMBL" id="EGZ44937.1"/>
    </source>
</evidence>
<comment type="caution">
    <text evidence="2">The sequence shown here is derived from an EMBL/GenBank/DDBJ whole genome shotgun (WGS) entry which is preliminary data.</text>
</comment>
<dbReference type="Proteomes" id="UP000005336">
    <property type="component" value="Unassembled WGS sequence"/>
</dbReference>
<evidence type="ECO:0000313" key="3">
    <source>
        <dbReference type="Proteomes" id="UP000005336"/>
    </source>
</evidence>
<reference evidence="2 3" key="1">
    <citation type="submission" date="2011-06" db="EMBL/GenBank/DDBJ databases">
        <authorList>
            <person name="Muzny D."/>
            <person name="Qin X."/>
            <person name="Deng J."/>
            <person name="Jiang H."/>
            <person name="Liu Y."/>
            <person name="Qu J."/>
            <person name="Song X.-Z."/>
            <person name="Zhang L."/>
            <person name="Thornton R."/>
            <person name="Coyle M."/>
            <person name="Francisco L."/>
            <person name="Jackson L."/>
            <person name="Javaid M."/>
            <person name="Korchina V."/>
            <person name="Kovar C."/>
            <person name="Mata R."/>
            <person name="Mathew T."/>
            <person name="Ngo R."/>
            <person name="Nguyen L."/>
            <person name="Nguyen N."/>
            <person name="Okwuonu G."/>
            <person name="Ongeri F."/>
            <person name="Pham C."/>
            <person name="Simmons D."/>
            <person name="Wilczek-Boney K."/>
            <person name="Hale W."/>
            <person name="Jakkamsetti A."/>
            <person name="Pham P."/>
            <person name="Ruth R."/>
            <person name="San Lucas F."/>
            <person name="Warren J."/>
            <person name="Zhang J."/>
            <person name="Zhao Z."/>
            <person name="Zhou C."/>
            <person name="Zhu D."/>
            <person name="Lee S."/>
            <person name="Bess C."/>
            <person name="Blankenburg K."/>
            <person name="Forbes L."/>
            <person name="Fu Q."/>
            <person name="Gubbala S."/>
            <person name="Hirani K."/>
            <person name="Jayaseelan J.C."/>
            <person name="Lara F."/>
            <person name="Munidasa M."/>
            <person name="Palculict T."/>
            <person name="Patil S."/>
            <person name="Pu L.-L."/>
            <person name="Saada N."/>
            <person name="Tang L."/>
            <person name="Weissenberger G."/>
            <person name="Zhu Y."/>
            <person name="Hemphill L."/>
            <person name="Shang Y."/>
            <person name="Youmans B."/>
            <person name="Ayvaz T."/>
            <person name="Ross M."/>
            <person name="Santibanez J."/>
            <person name="Aqrawi P."/>
            <person name="Gross S."/>
            <person name="Joshi V."/>
            <person name="Fowler G."/>
            <person name="Nazareth L."/>
            <person name="Reid J."/>
            <person name="Worley K."/>
            <person name="Petrosino J."/>
            <person name="Highlander S."/>
            <person name="Gibbs R."/>
        </authorList>
    </citation>
    <scope>NUCLEOTIDE SEQUENCE [LARGE SCALE GENOMIC DNA]</scope>
    <source>
        <strain evidence="2 3">9715</strain>
    </source>
</reference>
<gene>
    <name evidence="2" type="ORF">HMPREF9370_1883</name>
</gene>
<feature type="region of interest" description="Disordered" evidence="1">
    <location>
        <begin position="1"/>
        <end position="21"/>
    </location>
</feature>
<evidence type="ECO:0000256" key="1">
    <source>
        <dbReference type="SAM" id="MobiDB-lite"/>
    </source>
</evidence>
<name>G4CS23_9NEIS</name>
<protein>
    <submittedName>
        <fullName evidence="2">Uncharacterized protein</fullName>
    </submittedName>
</protein>
<sequence length="54" mass="6098">MILKPNHDNKNKATNHTGDTKQAILADIPNSTLIFHPYNHRKLCLFLSIQSNGI</sequence>